<feature type="domain" description="Rhodanese" evidence="12">
    <location>
        <begin position="444"/>
        <end position="487"/>
    </location>
</feature>
<evidence type="ECO:0000259" key="12">
    <source>
        <dbReference type="PROSITE" id="PS50206"/>
    </source>
</evidence>
<protein>
    <recommendedName>
        <fullName evidence="5">Molybdopterin synthase catalytic subunit</fullName>
        <ecNumber evidence="4">2.8.1.12</ecNumber>
    </recommendedName>
    <alternativeName>
        <fullName evidence="9">MPT synthase subunit 2</fullName>
    </alternativeName>
    <alternativeName>
        <fullName evidence="7">Molybdenum cofactor biosynthesis protein E</fullName>
    </alternativeName>
    <alternativeName>
        <fullName evidence="8">Molybdopterin-converting factor large subunit</fullName>
    </alternativeName>
    <alternativeName>
        <fullName evidence="10">Molybdopterin-converting factor subunit 2</fullName>
    </alternativeName>
</protein>
<dbReference type="GO" id="GO:0030366">
    <property type="term" value="F:molybdopterin synthase activity"/>
    <property type="evidence" value="ECO:0007669"/>
    <property type="project" value="UniProtKB-EC"/>
</dbReference>
<comment type="subunit">
    <text evidence="6">Heterotetramer of 2 MoaD subunits and 2 MoaE subunits. Also stable as homodimer. The enzyme changes between these two forms during catalysis.</text>
</comment>
<dbReference type="InterPro" id="IPR001763">
    <property type="entry name" value="Rhodanese-like_dom"/>
</dbReference>
<dbReference type="InterPro" id="IPR000594">
    <property type="entry name" value="ThiF_NAD_FAD-bd"/>
</dbReference>
<gene>
    <name evidence="13" type="ORF">ESB00_16975</name>
</gene>
<dbReference type="InterPro" id="IPR003448">
    <property type="entry name" value="Mopterin_biosynth_MoaE"/>
</dbReference>
<dbReference type="PANTHER" id="PTHR10953">
    <property type="entry name" value="UBIQUITIN-ACTIVATING ENZYME E1"/>
    <property type="match status" value="1"/>
</dbReference>
<evidence type="ECO:0000313" key="14">
    <source>
        <dbReference type="Proteomes" id="UP000290218"/>
    </source>
</evidence>
<dbReference type="AlphaFoldDB" id="A0A4Q1C4P7"/>
<dbReference type="CDD" id="cd00757">
    <property type="entry name" value="ThiF_MoeB_HesA_family"/>
    <property type="match status" value="1"/>
</dbReference>
<dbReference type="GO" id="GO:0008146">
    <property type="term" value="F:sulfotransferase activity"/>
    <property type="evidence" value="ECO:0007669"/>
    <property type="project" value="TreeGrafter"/>
</dbReference>
<evidence type="ECO:0000313" key="13">
    <source>
        <dbReference type="EMBL" id="RXK53387.1"/>
    </source>
</evidence>
<dbReference type="RefSeq" id="WP_129048977.1">
    <property type="nucleotide sequence ID" value="NZ_SDHX01000002.1"/>
</dbReference>
<evidence type="ECO:0000256" key="11">
    <source>
        <dbReference type="ARBA" id="ARBA00049878"/>
    </source>
</evidence>
<accession>A0A4Q1C4P7</accession>
<dbReference type="Proteomes" id="UP000290218">
    <property type="component" value="Unassembled WGS sequence"/>
</dbReference>
<comment type="caution">
    <text evidence="13">The sequence shown here is derived from an EMBL/GenBank/DDBJ whole genome shotgun (WGS) entry which is preliminary data.</text>
</comment>
<dbReference type="InterPro" id="IPR045886">
    <property type="entry name" value="ThiF/MoeB/HesA"/>
</dbReference>
<evidence type="ECO:0000256" key="3">
    <source>
        <dbReference type="ARBA" id="ARBA00009919"/>
    </source>
</evidence>
<dbReference type="Pfam" id="PF02391">
    <property type="entry name" value="MoaE"/>
    <property type="match status" value="1"/>
</dbReference>
<keyword evidence="14" id="KW-1185">Reference proteome</keyword>
<dbReference type="InterPro" id="IPR035985">
    <property type="entry name" value="Ubiquitin-activating_enz"/>
</dbReference>
<evidence type="ECO:0000256" key="10">
    <source>
        <dbReference type="ARBA" id="ARBA00032474"/>
    </source>
</evidence>
<dbReference type="SUPFAM" id="SSF69572">
    <property type="entry name" value="Activating enzymes of the ubiquitin-like proteins"/>
    <property type="match status" value="1"/>
</dbReference>
<dbReference type="Gene3D" id="3.90.1170.40">
    <property type="entry name" value="Molybdopterin biosynthesis MoaE subunit"/>
    <property type="match status" value="1"/>
</dbReference>
<evidence type="ECO:0000256" key="2">
    <source>
        <dbReference type="ARBA" id="ARBA00005426"/>
    </source>
</evidence>
<evidence type="ECO:0000256" key="7">
    <source>
        <dbReference type="ARBA" id="ARBA00029745"/>
    </source>
</evidence>
<organism evidence="13 14">
    <name type="scientific">Oleiharenicola lentus</name>
    <dbReference type="NCBI Taxonomy" id="2508720"/>
    <lineage>
        <taxon>Bacteria</taxon>
        <taxon>Pseudomonadati</taxon>
        <taxon>Verrucomicrobiota</taxon>
        <taxon>Opitutia</taxon>
        <taxon>Opitutales</taxon>
        <taxon>Opitutaceae</taxon>
        <taxon>Oleiharenicola</taxon>
    </lineage>
</organism>
<dbReference type="Gene3D" id="3.40.50.720">
    <property type="entry name" value="NAD(P)-binding Rossmann-like Domain"/>
    <property type="match status" value="1"/>
</dbReference>
<proteinExistence type="inferred from homology"/>
<evidence type="ECO:0000256" key="5">
    <source>
        <dbReference type="ARBA" id="ARBA00013858"/>
    </source>
</evidence>
<dbReference type="SUPFAM" id="SSF54690">
    <property type="entry name" value="Molybdopterin synthase subunit MoaE"/>
    <property type="match status" value="1"/>
</dbReference>
<evidence type="ECO:0000256" key="9">
    <source>
        <dbReference type="ARBA" id="ARBA00030781"/>
    </source>
</evidence>
<reference evidence="13 14" key="1">
    <citation type="submission" date="2019-01" db="EMBL/GenBank/DDBJ databases">
        <title>Lacunisphaera sp. strain TWA-58.</title>
        <authorList>
            <person name="Chen W.-M."/>
        </authorList>
    </citation>
    <scope>NUCLEOTIDE SEQUENCE [LARGE SCALE GENOMIC DNA]</scope>
    <source>
        <strain evidence="13 14">TWA-58</strain>
    </source>
</reference>
<comment type="similarity">
    <text evidence="3">Belongs to the HesA/MoeB/ThiF family.</text>
</comment>
<name>A0A4Q1C4P7_9BACT</name>
<dbReference type="PROSITE" id="PS50206">
    <property type="entry name" value="RHODANESE_3"/>
    <property type="match status" value="1"/>
</dbReference>
<dbReference type="PANTHER" id="PTHR10953:SF102">
    <property type="entry name" value="ADENYLYLTRANSFERASE AND SULFURTRANSFERASE MOCS3"/>
    <property type="match status" value="1"/>
</dbReference>
<comment type="catalytic activity">
    <reaction evidence="11">
        <text>2 [molybdopterin-synthase sulfur-carrier protein]-C-terminal-Gly-aminoethanethioate + cyclic pyranopterin phosphate + H2O = molybdopterin + 2 [molybdopterin-synthase sulfur-carrier protein]-C-terminal Gly-Gly + 2 H(+)</text>
        <dbReference type="Rhea" id="RHEA:26333"/>
        <dbReference type="Rhea" id="RHEA-COMP:12202"/>
        <dbReference type="Rhea" id="RHEA-COMP:19907"/>
        <dbReference type="ChEBI" id="CHEBI:15377"/>
        <dbReference type="ChEBI" id="CHEBI:15378"/>
        <dbReference type="ChEBI" id="CHEBI:58698"/>
        <dbReference type="ChEBI" id="CHEBI:59648"/>
        <dbReference type="ChEBI" id="CHEBI:90778"/>
        <dbReference type="ChEBI" id="CHEBI:232372"/>
        <dbReference type="EC" id="2.8.1.12"/>
    </reaction>
</comment>
<evidence type="ECO:0000256" key="8">
    <source>
        <dbReference type="ARBA" id="ARBA00030407"/>
    </source>
</evidence>
<dbReference type="OrthoDB" id="9800872at2"/>
<dbReference type="CDD" id="cd00756">
    <property type="entry name" value="MoaE"/>
    <property type="match status" value="1"/>
</dbReference>
<comment type="pathway">
    <text evidence="1">Cofactor biosynthesis; molybdopterin biosynthesis.</text>
</comment>
<dbReference type="GO" id="GO:0006777">
    <property type="term" value="P:Mo-molybdopterin cofactor biosynthetic process"/>
    <property type="evidence" value="ECO:0007669"/>
    <property type="project" value="InterPro"/>
</dbReference>
<evidence type="ECO:0000256" key="4">
    <source>
        <dbReference type="ARBA" id="ARBA00011950"/>
    </source>
</evidence>
<dbReference type="EMBL" id="SDHX01000002">
    <property type="protein sequence ID" value="RXK53387.1"/>
    <property type="molecule type" value="Genomic_DNA"/>
</dbReference>
<evidence type="ECO:0000256" key="1">
    <source>
        <dbReference type="ARBA" id="ARBA00005046"/>
    </source>
</evidence>
<dbReference type="GO" id="GO:0008641">
    <property type="term" value="F:ubiquitin-like modifier activating enzyme activity"/>
    <property type="evidence" value="ECO:0007669"/>
    <property type="project" value="InterPro"/>
</dbReference>
<comment type="similarity">
    <text evidence="2">Belongs to the MoaE family.</text>
</comment>
<dbReference type="FunFam" id="3.40.50.720:FF:000080">
    <property type="entry name" value="Thiazole biosynthesis adenylyltransferase ThiF"/>
    <property type="match status" value="1"/>
</dbReference>
<dbReference type="EC" id="2.8.1.12" evidence="4"/>
<dbReference type="GO" id="GO:0004792">
    <property type="term" value="F:thiosulfate-cyanide sulfurtransferase activity"/>
    <property type="evidence" value="ECO:0007669"/>
    <property type="project" value="TreeGrafter"/>
</dbReference>
<evidence type="ECO:0000256" key="6">
    <source>
        <dbReference type="ARBA" id="ARBA00026066"/>
    </source>
</evidence>
<dbReference type="InterPro" id="IPR036563">
    <property type="entry name" value="MoaE_sf"/>
</dbReference>
<dbReference type="Pfam" id="PF00899">
    <property type="entry name" value="ThiF"/>
    <property type="match status" value="1"/>
</dbReference>
<dbReference type="GO" id="GO:0005829">
    <property type="term" value="C:cytosol"/>
    <property type="evidence" value="ECO:0007669"/>
    <property type="project" value="TreeGrafter"/>
</dbReference>
<dbReference type="GO" id="GO:0016779">
    <property type="term" value="F:nucleotidyltransferase activity"/>
    <property type="evidence" value="ECO:0007669"/>
    <property type="project" value="TreeGrafter"/>
</dbReference>
<sequence>MFELTAQPIDSAALQARLTAPEAGALTIFEGRVRNHHLGKPVTKLEYEAFDDMARLEGEAITTETERIYPGTKVLCVHRTGSLTIGEAAVWIGIASAHRQAGFAACRHVIEEIKLRLPVWKKEHHPDGAAEWVNCTVEAATLPANDELTARQAALPEVGAAGQAKLAAARVLIIGVGGLGCPASVYLAGAGIGHLTLVDGGKIERSNLQRQILFTTAELGAPKALAAAARLRLHNPSVRVTSHEGELTPHNARALVAGQSVVLDCTDNFATRFLLHDTCLALGVPLVSAAVHRFEGTLDVFRQGHGGCLHCHGQGRRAADLDTAGNCAGGPVFGPAVGVLGVMQAAEALKLLLGRERESPRQSRLINLLDGSQLTIAREARPDCPICSRLDQLQAAKPVAVSDTSLFLAATGVAALGPTAQSLYLTEPGESAPAGVTSASALDLARLREVAAAGPLVLTCRYGVRSAALARLLRAEGNAHVFALTQS</sequence>